<dbReference type="Pfam" id="PF02626">
    <property type="entry name" value="CT_A_B"/>
    <property type="match status" value="1"/>
</dbReference>
<dbReference type="InterPro" id="IPR003778">
    <property type="entry name" value="CT_A_B"/>
</dbReference>
<keyword evidence="2" id="KW-0378">Hydrolase</keyword>
<keyword evidence="3" id="KW-0067">ATP-binding</keyword>
<dbReference type="SUPFAM" id="SSF50891">
    <property type="entry name" value="Cyclophilin-like"/>
    <property type="match status" value="1"/>
</dbReference>
<dbReference type="RefSeq" id="WP_148764750.1">
    <property type="nucleotide sequence ID" value="NZ_VSRQ01000006.1"/>
</dbReference>
<dbReference type="InterPro" id="IPR052708">
    <property type="entry name" value="PxpC"/>
</dbReference>
<comment type="caution">
    <text evidence="5">The sequence shown here is derived from an EMBL/GenBank/DDBJ whole genome shotgun (WGS) entry which is preliminary data.</text>
</comment>
<evidence type="ECO:0000313" key="5">
    <source>
        <dbReference type="EMBL" id="TYK46288.1"/>
    </source>
</evidence>
<keyword evidence="5" id="KW-0808">Transferase</keyword>
<name>A0A5D3FE78_9ACTN</name>
<dbReference type="AlphaFoldDB" id="A0A5D3FE78"/>
<dbReference type="Proteomes" id="UP000323505">
    <property type="component" value="Unassembled WGS sequence"/>
</dbReference>
<dbReference type="Gene3D" id="2.40.100.10">
    <property type="entry name" value="Cyclophilin-like"/>
    <property type="match status" value="1"/>
</dbReference>
<evidence type="ECO:0000256" key="1">
    <source>
        <dbReference type="ARBA" id="ARBA00022741"/>
    </source>
</evidence>
<evidence type="ECO:0000259" key="4">
    <source>
        <dbReference type="SMART" id="SM00797"/>
    </source>
</evidence>
<dbReference type="GO" id="GO:0016740">
    <property type="term" value="F:transferase activity"/>
    <property type="evidence" value="ECO:0007669"/>
    <property type="project" value="UniProtKB-KW"/>
</dbReference>
<evidence type="ECO:0000313" key="6">
    <source>
        <dbReference type="Proteomes" id="UP000323505"/>
    </source>
</evidence>
<dbReference type="InterPro" id="IPR029000">
    <property type="entry name" value="Cyclophilin-like_dom_sf"/>
</dbReference>
<sequence length="282" mass="29055">MIEVVRPGPLATVQDLGRPGHAHLGVPRSGAADQRALRLANRLVGNPEGAAGVELTFGGASLRFHKHAWIAVTGAPVPLSVNGRGCGTNAPCHVPDGALVEFGTPSSGLRSYLAVRGGVETEQVLGSRSTDLLSGLGPAPLSPGDRLALGSSAGLADIAVDIAPTPPLAETPVLRILPGPRDDWFTEDAMVTLTSTSYEVSPDSNRVGVRLNGPALTRAREGELGSEGMVTGALQVPPNGLPIIFLADHPTTGGYPVVAVLESPAVNDAAQLRPGQHLRFRT</sequence>
<evidence type="ECO:0000256" key="2">
    <source>
        <dbReference type="ARBA" id="ARBA00022801"/>
    </source>
</evidence>
<accession>A0A5D3FE78</accession>
<reference evidence="5 6" key="1">
    <citation type="submission" date="2019-08" db="EMBL/GenBank/DDBJ databases">
        <title>Actinomadura sp. nov. CYP1-5 isolated from mountain soil.</title>
        <authorList>
            <person name="Songsumanus A."/>
            <person name="Kuncharoen N."/>
            <person name="Kudo T."/>
            <person name="Yuki M."/>
            <person name="Igarashi Y."/>
            <person name="Tanasupawat S."/>
        </authorList>
    </citation>
    <scope>NUCLEOTIDE SEQUENCE [LARGE SCALE GENOMIC DNA]</scope>
    <source>
        <strain evidence="5 6">CYP1-5</strain>
    </source>
</reference>
<dbReference type="PANTHER" id="PTHR43309">
    <property type="entry name" value="5-OXOPROLINASE SUBUNIT C"/>
    <property type="match status" value="1"/>
</dbReference>
<keyword evidence="6" id="KW-1185">Reference proteome</keyword>
<proteinExistence type="predicted"/>
<dbReference type="EMBL" id="VSRQ01000006">
    <property type="protein sequence ID" value="TYK46288.1"/>
    <property type="molecule type" value="Genomic_DNA"/>
</dbReference>
<dbReference type="GO" id="GO:0005524">
    <property type="term" value="F:ATP binding"/>
    <property type="evidence" value="ECO:0007669"/>
    <property type="project" value="UniProtKB-KW"/>
</dbReference>
<keyword evidence="1" id="KW-0547">Nucleotide-binding</keyword>
<organism evidence="5 6">
    <name type="scientific">Actinomadura decatromicini</name>
    <dbReference type="NCBI Taxonomy" id="2604572"/>
    <lineage>
        <taxon>Bacteria</taxon>
        <taxon>Bacillati</taxon>
        <taxon>Actinomycetota</taxon>
        <taxon>Actinomycetes</taxon>
        <taxon>Streptosporangiales</taxon>
        <taxon>Thermomonosporaceae</taxon>
        <taxon>Actinomadura</taxon>
    </lineage>
</organism>
<dbReference type="GO" id="GO:0016787">
    <property type="term" value="F:hydrolase activity"/>
    <property type="evidence" value="ECO:0007669"/>
    <property type="project" value="UniProtKB-KW"/>
</dbReference>
<feature type="domain" description="Carboxyltransferase" evidence="4">
    <location>
        <begin position="23"/>
        <end position="282"/>
    </location>
</feature>
<dbReference type="NCBIfam" id="TIGR00724">
    <property type="entry name" value="urea_amlyse_rel"/>
    <property type="match status" value="1"/>
</dbReference>
<dbReference type="PANTHER" id="PTHR43309:SF3">
    <property type="entry name" value="5-OXOPROLINASE SUBUNIT C"/>
    <property type="match status" value="1"/>
</dbReference>
<dbReference type="SMART" id="SM00797">
    <property type="entry name" value="AHS2"/>
    <property type="match status" value="1"/>
</dbReference>
<gene>
    <name evidence="5" type="ORF">FXF68_29360</name>
</gene>
<evidence type="ECO:0000256" key="3">
    <source>
        <dbReference type="ARBA" id="ARBA00022840"/>
    </source>
</evidence>
<protein>
    <submittedName>
        <fullName evidence="5">Biotin-dependent carboxyltransferase family protein</fullName>
    </submittedName>
</protein>